<comment type="similarity">
    <text evidence="1">Belongs to the DNA/RNA non-specific endonuclease family.</text>
</comment>
<dbReference type="GO" id="GO:0003676">
    <property type="term" value="F:nucleic acid binding"/>
    <property type="evidence" value="ECO:0007669"/>
    <property type="project" value="InterPro"/>
</dbReference>
<organism evidence="3 4">
    <name type="scientific">Pinctada imbricata</name>
    <name type="common">Atlantic pearl-oyster</name>
    <name type="synonym">Pinctada martensii</name>
    <dbReference type="NCBI Taxonomy" id="66713"/>
    <lineage>
        <taxon>Eukaryota</taxon>
        <taxon>Metazoa</taxon>
        <taxon>Spiralia</taxon>
        <taxon>Lophotrochozoa</taxon>
        <taxon>Mollusca</taxon>
        <taxon>Bivalvia</taxon>
        <taxon>Autobranchia</taxon>
        <taxon>Pteriomorphia</taxon>
        <taxon>Pterioida</taxon>
        <taxon>Pterioidea</taxon>
        <taxon>Pteriidae</taxon>
        <taxon>Pinctada</taxon>
    </lineage>
</organism>
<dbReference type="GO" id="GO:0006309">
    <property type="term" value="P:apoptotic DNA fragmentation"/>
    <property type="evidence" value="ECO:0007669"/>
    <property type="project" value="TreeGrafter"/>
</dbReference>
<dbReference type="AlphaFoldDB" id="A0AA88XRW3"/>
<sequence length="150" mass="17637">MSLLSTTYVPMLKEFYKGVWVHLHQLLKEWHSIFKDLKVIVGPIYEKSYDVPSHVIGNVDKVKIPSHFFMIILRCKVKQGGSCEDFTPLSFILPHRMDVTNCQNYNEYLTDNEARIRDIELMTGFEFFHNLKVEKALELRTFLPNGLWTL</sequence>
<dbReference type="SMART" id="SM00477">
    <property type="entry name" value="NUC"/>
    <property type="match status" value="1"/>
</dbReference>
<dbReference type="GO" id="GO:0004521">
    <property type="term" value="F:RNA endonuclease activity"/>
    <property type="evidence" value="ECO:0007669"/>
    <property type="project" value="TreeGrafter"/>
</dbReference>
<dbReference type="InterPro" id="IPR044929">
    <property type="entry name" value="DNA/RNA_non-sp_Endonuclease_sf"/>
</dbReference>
<dbReference type="InterPro" id="IPR044925">
    <property type="entry name" value="His-Me_finger_sf"/>
</dbReference>
<dbReference type="InterPro" id="IPR001604">
    <property type="entry name" value="Endo_G_ENPP1-like_dom"/>
</dbReference>
<dbReference type="InterPro" id="IPR040255">
    <property type="entry name" value="Non-specific_endonuclease"/>
</dbReference>
<reference evidence="3" key="1">
    <citation type="submission" date="2019-08" db="EMBL/GenBank/DDBJ databases">
        <title>The improved chromosome-level genome for the pearl oyster Pinctada fucata martensii using PacBio sequencing and Hi-C.</title>
        <authorList>
            <person name="Zheng Z."/>
        </authorList>
    </citation>
    <scope>NUCLEOTIDE SEQUENCE</scope>
    <source>
        <strain evidence="3">ZZ-2019</strain>
        <tissue evidence="3">Adductor muscle</tissue>
    </source>
</reference>
<evidence type="ECO:0000313" key="4">
    <source>
        <dbReference type="Proteomes" id="UP001186944"/>
    </source>
</evidence>
<evidence type="ECO:0000256" key="1">
    <source>
        <dbReference type="ARBA" id="ARBA00010052"/>
    </source>
</evidence>
<evidence type="ECO:0000259" key="2">
    <source>
        <dbReference type="SMART" id="SM00477"/>
    </source>
</evidence>
<dbReference type="GO" id="GO:0000014">
    <property type="term" value="F:single-stranded DNA endodeoxyribonuclease activity"/>
    <property type="evidence" value="ECO:0007669"/>
    <property type="project" value="TreeGrafter"/>
</dbReference>
<dbReference type="PANTHER" id="PTHR13966:SF5">
    <property type="entry name" value="ENDONUCLEASE G, MITOCHONDRIAL"/>
    <property type="match status" value="1"/>
</dbReference>
<evidence type="ECO:0000313" key="3">
    <source>
        <dbReference type="EMBL" id="KAK3089347.1"/>
    </source>
</evidence>
<dbReference type="GO" id="GO:0046872">
    <property type="term" value="F:metal ion binding"/>
    <property type="evidence" value="ECO:0007669"/>
    <property type="project" value="InterPro"/>
</dbReference>
<dbReference type="Gene3D" id="3.40.570.10">
    <property type="entry name" value="Extracellular Endonuclease, subunit A"/>
    <property type="match status" value="1"/>
</dbReference>
<comment type="caution">
    <text evidence="3">The sequence shown here is derived from an EMBL/GenBank/DDBJ whole genome shotgun (WGS) entry which is preliminary data.</text>
</comment>
<keyword evidence="4" id="KW-1185">Reference proteome</keyword>
<dbReference type="GO" id="GO:0005743">
    <property type="term" value="C:mitochondrial inner membrane"/>
    <property type="evidence" value="ECO:0007669"/>
    <property type="project" value="TreeGrafter"/>
</dbReference>
<dbReference type="Proteomes" id="UP001186944">
    <property type="component" value="Unassembled WGS sequence"/>
</dbReference>
<dbReference type="PANTHER" id="PTHR13966">
    <property type="entry name" value="ENDONUCLEASE RELATED"/>
    <property type="match status" value="1"/>
</dbReference>
<dbReference type="SUPFAM" id="SSF54060">
    <property type="entry name" value="His-Me finger endonucleases"/>
    <property type="match status" value="1"/>
</dbReference>
<dbReference type="Pfam" id="PF01223">
    <property type="entry name" value="Endonuclease_NS"/>
    <property type="match status" value="1"/>
</dbReference>
<dbReference type="GO" id="GO:0005634">
    <property type="term" value="C:nucleus"/>
    <property type="evidence" value="ECO:0007669"/>
    <property type="project" value="TreeGrafter"/>
</dbReference>
<proteinExistence type="inferred from homology"/>
<name>A0AA88XRW3_PINIB</name>
<accession>A0AA88XRW3</accession>
<dbReference type="InterPro" id="IPR020821">
    <property type="entry name" value="ENPP1-3/EXOG-like_nuc-like"/>
</dbReference>
<dbReference type="EMBL" id="VSWD01000010">
    <property type="protein sequence ID" value="KAK3089347.1"/>
    <property type="molecule type" value="Genomic_DNA"/>
</dbReference>
<feature type="domain" description="ENPP1-3/EXOG-like endonuclease/phosphodiesterase" evidence="2">
    <location>
        <begin position="1"/>
        <end position="134"/>
    </location>
</feature>
<gene>
    <name evidence="3" type="ORF">FSP39_002916</name>
</gene>
<protein>
    <recommendedName>
        <fullName evidence="2">ENPP1-3/EXOG-like endonuclease/phosphodiesterase domain-containing protein</fullName>
    </recommendedName>
</protein>